<keyword evidence="2" id="KW-0328">Glycosyltransferase</keyword>
<sequence>MEAPLSSTSAMAAAGSLHLVAMPYPGRGHVNSMMNFCKILSSRVPDIAITFVVTEEWLGFIGSEPKPANISFAAIPNVLPSELVRAQHYSEFVEAVFTKMGDPCEELLDRLRPVPTLILADTWLKWAVRAGNRRNIPVASFWPMAAWGFSVLCHFHLLEQHGHFPVDLSEKGDERVDYIPGLPPTRLADLLHSGSNNPVLQHFLDAFKIVREAKYLLLATVYEVDYPAVDVVKASLSIPVYTIGPAIPLSQPADDSCLYDADYLKWLDCQPSNSVLYISLGSFFSVSSSKMDEIAGCLRDSGVRFLWVAREEASRLRELCGDRGIVVPWCDQLRVLTHSSVGGFWTHCGWNSILEAVFMGVPMLTYPIAMDQGRNASLVVEDWKVGWRVGTGITELVRKFMDLEDDESREIRRQAKHLQEVFRQAIGKDGSTETNINSFIRDISYCNDSS</sequence>
<comment type="caution">
    <text evidence="4">The sequence shown here is derived from an EMBL/GenBank/DDBJ whole genome shotgun (WGS) entry which is preliminary data.</text>
</comment>
<evidence type="ECO:0000313" key="4">
    <source>
        <dbReference type="EMBL" id="KAL3719889.1"/>
    </source>
</evidence>
<dbReference type="EMBL" id="JBJKBG010000010">
    <property type="protein sequence ID" value="KAL3719889.1"/>
    <property type="molecule type" value="Genomic_DNA"/>
</dbReference>
<reference evidence="4 5" key="1">
    <citation type="submission" date="2024-11" db="EMBL/GenBank/DDBJ databases">
        <title>Chromosome-level genome assembly of Eucalyptus globulus Labill. provides insights into its genome evolution.</title>
        <authorList>
            <person name="Li X."/>
        </authorList>
    </citation>
    <scope>NUCLEOTIDE SEQUENCE [LARGE SCALE GENOMIC DNA]</scope>
    <source>
        <strain evidence="4">CL2024</strain>
        <tissue evidence="4">Fresh tender leaves</tissue>
    </source>
</reference>
<dbReference type="Gene3D" id="3.40.50.2000">
    <property type="entry name" value="Glycogen Phosphorylase B"/>
    <property type="match status" value="2"/>
</dbReference>
<dbReference type="CDD" id="cd03784">
    <property type="entry name" value="GT1_Gtf-like"/>
    <property type="match status" value="1"/>
</dbReference>
<accession>A0ABD3J151</accession>
<gene>
    <name evidence="4" type="ORF">ACJRO7_004815</name>
</gene>
<keyword evidence="3" id="KW-0808">Transferase</keyword>
<dbReference type="InterPro" id="IPR002213">
    <property type="entry name" value="UDP_glucos_trans"/>
</dbReference>
<organism evidence="4 5">
    <name type="scientific">Eucalyptus globulus</name>
    <name type="common">Tasmanian blue gum</name>
    <dbReference type="NCBI Taxonomy" id="34317"/>
    <lineage>
        <taxon>Eukaryota</taxon>
        <taxon>Viridiplantae</taxon>
        <taxon>Streptophyta</taxon>
        <taxon>Embryophyta</taxon>
        <taxon>Tracheophyta</taxon>
        <taxon>Spermatophyta</taxon>
        <taxon>Magnoliopsida</taxon>
        <taxon>eudicotyledons</taxon>
        <taxon>Gunneridae</taxon>
        <taxon>Pentapetalae</taxon>
        <taxon>rosids</taxon>
        <taxon>malvids</taxon>
        <taxon>Myrtales</taxon>
        <taxon>Myrtaceae</taxon>
        <taxon>Myrtoideae</taxon>
        <taxon>Eucalypteae</taxon>
        <taxon>Eucalyptus</taxon>
    </lineage>
</organism>
<protein>
    <submittedName>
        <fullName evidence="4">Uncharacterized protein</fullName>
    </submittedName>
</protein>
<keyword evidence="5" id="KW-1185">Reference proteome</keyword>
<evidence type="ECO:0000256" key="3">
    <source>
        <dbReference type="ARBA" id="ARBA00022679"/>
    </source>
</evidence>
<dbReference type="Proteomes" id="UP001634007">
    <property type="component" value="Unassembled WGS sequence"/>
</dbReference>
<proteinExistence type="inferred from homology"/>
<comment type="similarity">
    <text evidence="1">Belongs to the UDP-glycosyltransferase family.</text>
</comment>
<evidence type="ECO:0000256" key="2">
    <source>
        <dbReference type="ARBA" id="ARBA00022676"/>
    </source>
</evidence>
<dbReference type="AlphaFoldDB" id="A0ABD3J151"/>
<evidence type="ECO:0000313" key="5">
    <source>
        <dbReference type="Proteomes" id="UP001634007"/>
    </source>
</evidence>
<dbReference type="Pfam" id="PF00201">
    <property type="entry name" value="UDPGT"/>
    <property type="match status" value="1"/>
</dbReference>
<dbReference type="SUPFAM" id="SSF53756">
    <property type="entry name" value="UDP-Glycosyltransferase/glycogen phosphorylase"/>
    <property type="match status" value="1"/>
</dbReference>
<name>A0ABD3J151_EUCGL</name>
<dbReference type="PANTHER" id="PTHR11926">
    <property type="entry name" value="GLUCOSYL/GLUCURONOSYL TRANSFERASES"/>
    <property type="match status" value="1"/>
</dbReference>
<dbReference type="FunFam" id="3.40.50.2000:FF:000138">
    <property type="entry name" value="Glycosyltransferase"/>
    <property type="match status" value="1"/>
</dbReference>
<dbReference type="GO" id="GO:0016757">
    <property type="term" value="F:glycosyltransferase activity"/>
    <property type="evidence" value="ECO:0007669"/>
    <property type="project" value="UniProtKB-KW"/>
</dbReference>
<dbReference type="PANTHER" id="PTHR11926:SF1395">
    <property type="entry name" value="GLYCOSYLTRANSFERASE"/>
    <property type="match status" value="1"/>
</dbReference>
<evidence type="ECO:0000256" key="1">
    <source>
        <dbReference type="ARBA" id="ARBA00009995"/>
    </source>
</evidence>